<dbReference type="EMBL" id="ASRH01000005">
    <property type="protein sequence ID" value="EWG07030.1"/>
    <property type="molecule type" value="Genomic_DNA"/>
</dbReference>
<comment type="caution">
    <text evidence="1">The sequence shown here is derived from an EMBL/GenBank/DDBJ whole genome shotgun (WGS) entry which is preliminary data.</text>
</comment>
<reference evidence="1 2" key="1">
    <citation type="journal article" date="2014" name="Genome Announc.">
        <title>Draft Genome Sequence of the Sulfolobales Archaeon AZ1, Obtained through Metagenomic Analysis of a Mexican Hot Spring.</title>
        <authorList>
            <person name="Servin-Garciduenas L.E."/>
            <person name="Martinez-Romero E."/>
        </authorList>
    </citation>
    <scope>NUCLEOTIDE SEQUENCE [LARGE SCALE GENOMIC DNA]</scope>
    <source>
        <strain evidence="1">AZ1-illumnia</strain>
    </source>
</reference>
<gene>
    <name evidence="1" type="ORF">ASUL_05903</name>
</gene>
<organism evidence="1 2">
    <name type="scientific">Candidatus Aramenus sulfurataquae</name>
    <dbReference type="NCBI Taxonomy" id="1326980"/>
    <lineage>
        <taxon>Archaea</taxon>
        <taxon>Thermoproteota</taxon>
        <taxon>Thermoprotei</taxon>
        <taxon>Sulfolobales</taxon>
        <taxon>Sulfolobaceae</taxon>
        <taxon>Candidatus Aramenus</taxon>
    </lineage>
</organism>
<dbReference type="Proteomes" id="UP000054284">
    <property type="component" value="Unassembled WGS sequence"/>
</dbReference>
<evidence type="ECO:0000313" key="1">
    <source>
        <dbReference type="EMBL" id="EWG07030.1"/>
    </source>
</evidence>
<evidence type="ECO:0000313" key="2">
    <source>
        <dbReference type="Proteomes" id="UP000054284"/>
    </source>
</evidence>
<accession>W7KI88</accession>
<evidence type="ECO:0008006" key="3">
    <source>
        <dbReference type="Google" id="ProtNLM"/>
    </source>
</evidence>
<name>W7KI88_9CREN</name>
<keyword evidence="2" id="KW-1185">Reference proteome</keyword>
<dbReference type="AlphaFoldDB" id="W7KI88"/>
<sequence>MRHTSGLRSSLCEICEEKESTRECRLCKRRVCEDDFVPIKGICKICEMSLCELCGERLSLGYCESCGRLVCQECTSFYDGSRRICKECAKNLLSSQALKH</sequence>
<proteinExistence type="predicted"/>
<protein>
    <recommendedName>
        <fullName evidence="3">B box-type domain-containing protein</fullName>
    </recommendedName>
</protein>